<evidence type="ECO:0000313" key="3">
    <source>
        <dbReference type="Proteomes" id="UP000499080"/>
    </source>
</evidence>
<dbReference type="EMBL" id="BGPR01013451">
    <property type="protein sequence ID" value="GBN60697.1"/>
    <property type="molecule type" value="Genomic_DNA"/>
</dbReference>
<reference evidence="2 3" key="1">
    <citation type="journal article" date="2019" name="Sci. Rep.">
        <title>Orb-weaving spider Araneus ventricosus genome elucidates the spidroin gene catalogue.</title>
        <authorList>
            <person name="Kono N."/>
            <person name="Nakamura H."/>
            <person name="Ohtoshi R."/>
            <person name="Moran D.A.P."/>
            <person name="Shinohara A."/>
            <person name="Yoshida Y."/>
            <person name="Fujiwara M."/>
            <person name="Mori M."/>
            <person name="Tomita M."/>
            <person name="Arakawa K."/>
        </authorList>
    </citation>
    <scope>NUCLEOTIDE SEQUENCE [LARGE SCALE GENOMIC DNA]</scope>
</reference>
<keyword evidence="3" id="KW-1185">Reference proteome</keyword>
<gene>
    <name evidence="2" type="ORF">AVEN_192833_1</name>
    <name evidence="1" type="ORF">AVEN_91441_1</name>
</gene>
<organism evidence="2 3">
    <name type="scientific">Araneus ventricosus</name>
    <name type="common">Orbweaver spider</name>
    <name type="synonym">Epeira ventricosa</name>
    <dbReference type="NCBI Taxonomy" id="182803"/>
    <lineage>
        <taxon>Eukaryota</taxon>
        <taxon>Metazoa</taxon>
        <taxon>Ecdysozoa</taxon>
        <taxon>Arthropoda</taxon>
        <taxon>Chelicerata</taxon>
        <taxon>Arachnida</taxon>
        <taxon>Araneae</taxon>
        <taxon>Araneomorphae</taxon>
        <taxon>Entelegynae</taxon>
        <taxon>Araneoidea</taxon>
        <taxon>Araneidae</taxon>
        <taxon>Araneus</taxon>
    </lineage>
</organism>
<dbReference type="OrthoDB" id="6759200at2759"/>
<dbReference type="EMBL" id="BGPR01013446">
    <property type="protein sequence ID" value="GBN60668.1"/>
    <property type="molecule type" value="Genomic_DNA"/>
</dbReference>
<protein>
    <recommendedName>
        <fullName evidence="4">DUF4371 domain-containing protein</fullName>
    </recommendedName>
</protein>
<evidence type="ECO:0000313" key="2">
    <source>
        <dbReference type="EMBL" id="GBN60697.1"/>
    </source>
</evidence>
<dbReference type="PANTHER" id="PTHR45749">
    <property type="match status" value="1"/>
</dbReference>
<proteinExistence type="predicted"/>
<dbReference type="AlphaFoldDB" id="A0A4Y2QDH4"/>
<dbReference type="SUPFAM" id="SSF53098">
    <property type="entry name" value="Ribonuclease H-like"/>
    <property type="match status" value="1"/>
</dbReference>
<dbReference type="PANTHER" id="PTHR45749:SF21">
    <property type="entry name" value="DUF4371 DOMAIN-CONTAINING PROTEIN"/>
    <property type="match status" value="1"/>
</dbReference>
<evidence type="ECO:0000313" key="1">
    <source>
        <dbReference type="EMBL" id="GBN60668.1"/>
    </source>
</evidence>
<dbReference type="Proteomes" id="UP000499080">
    <property type="component" value="Unassembled WGS sequence"/>
</dbReference>
<accession>A0A4Y2QDH4</accession>
<comment type="caution">
    <text evidence="2">The sequence shown here is derived from an EMBL/GenBank/DDBJ whole genome shotgun (WGS) entry which is preliminary data.</text>
</comment>
<sequence>MSQLIRYVNIKDGECSVEENFVDFDISHQKTGTNLSEEIMQKLSSDRLGIQKCRGENFSNMGGKYEGVQAHIFKINDLSKFVPCKAHGLNLVGVHAAEVSVLMISFFVKVLEFFNCFSMSALRWEALLDSIKTNLKRHCDTRWPSRDQAITAFQKNLPSVYEVLQHMTEQRSMPRSGCHYSNRTGWMDM</sequence>
<evidence type="ECO:0008006" key="4">
    <source>
        <dbReference type="Google" id="ProtNLM"/>
    </source>
</evidence>
<name>A0A4Y2QDH4_ARAVE</name>
<dbReference type="InterPro" id="IPR012337">
    <property type="entry name" value="RNaseH-like_sf"/>
</dbReference>